<dbReference type="Pfam" id="PF01470">
    <property type="entry name" value="Peptidase_C15"/>
    <property type="match status" value="1"/>
</dbReference>
<dbReference type="PIRSF" id="PIRSF015592">
    <property type="entry name" value="Prld-crbxl_pptds"/>
    <property type="match status" value="1"/>
</dbReference>
<dbReference type="PROSITE" id="PS01333">
    <property type="entry name" value="PYRASE_GLU"/>
    <property type="match status" value="1"/>
</dbReference>
<comment type="subcellular location">
    <subcellularLocation>
        <location evidence="3">Cytoplasm</location>
    </subcellularLocation>
</comment>
<evidence type="ECO:0000256" key="4">
    <source>
        <dbReference type="ARBA" id="ARBA00006641"/>
    </source>
</evidence>
<evidence type="ECO:0000256" key="1">
    <source>
        <dbReference type="ARBA" id="ARBA00001770"/>
    </source>
</evidence>
<dbReference type="SUPFAM" id="SSF53182">
    <property type="entry name" value="Pyrrolidone carboxyl peptidase (pyroglutamate aminopeptidase)"/>
    <property type="match status" value="1"/>
</dbReference>
<protein>
    <recommendedName>
        <fullName evidence="9">Pyroglutamyl-peptidase I</fullName>
        <ecNumber evidence="9">3.4.19.3</ecNumber>
    </recommendedName>
</protein>
<dbReference type="PANTHER" id="PTHR23402:SF1">
    <property type="entry name" value="PYROGLUTAMYL-PEPTIDASE I"/>
    <property type="match status" value="1"/>
</dbReference>
<evidence type="ECO:0000313" key="11">
    <source>
        <dbReference type="EMBL" id="MBP2409850.1"/>
    </source>
</evidence>
<evidence type="ECO:0000256" key="3">
    <source>
        <dbReference type="ARBA" id="ARBA00004496"/>
    </source>
</evidence>
<evidence type="ECO:0000256" key="6">
    <source>
        <dbReference type="ARBA" id="ARBA00022670"/>
    </source>
</evidence>
<comment type="function">
    <text evidence="2">Removes 5-oxoproline from various penultimate amino acid residues except L-proline.</text>
</comment>
<organism evidence="11 12">
    <name type="scientific">Brachybacterium fresconis</name>
    <dbReference type="NCBI Taxonomy" id="173363"/>
    <lineage>
        <taxon>Bacteria</taxon>
        <taxon>Bacillati</taxon>
        <taxon>Actinomycetota</taxon>
        <taxon>Actinomycetes</taxon>
        <taxon>Micrococcales</taxon>
        <taxon>Dermabacteraceae</taxon>
        <taxon>Brachybacterium</taxon>
    </lineage>
</organism>
<dbReference type="GO" id="GO:0016920">
    <property type="term" value="F:pyroglutamyl-peptidase activity"/>
    <property type="evidence" value="ECO:0007669"/>
    <property type="project" value="UniProtKB-EC"/>
</dbReference>
<name>A0ABS4YMW7_9MICO</name>
<feature type="active site" evidence="10">
    <location>
        <position position="145"/>
    </location>
</feature>
<dbReference type="EC" id="3.4.19.3" evidence="9"/>
<reference evidence="11 12" key="1">
    <citation type="submission" date="2021-03" db="EMBL/GenBank/DDBJ databases">
        <title>Sequencing the genomes of 1000 actinobacteria strains.</title>
        <authorList>
            <person name="Klenk H.-P."/>
        </authorList>
    </citation>
    <scope>NUCLEOTIDE SEQUENCE [LARGE SCALE GENOMIC DNA]</scope>
    <source>
        <strain evidence="11 12">DSM 14564</strain>
    </source>
</reference>
<comment type="caution">
    <text evidence="11">The sequence shown here is derived from an EMBL/GenBank/DDBJ whole genome shotgun (WGS) entry which is preliminary data.</text>
</comment>
<dbReference type="EMBL" id="JAGIOC010000001">
    <property type="protein sequence ID" value="MBP2409850.1"/>
    <property type="molecule type" value="Genomic_DNA"/>
</dbReference>
<sequence length="209" mass="21640">MAIDVLLTGFEPFAGAAANESWEAVRGAVPRLREQGLEVAAEELPVEFGSAGDLLATAVREHRPRLVVAVGLAAGRHGITPERVAINVRDARIPDNAGTAPVDDPVIAGGPVGHFTSLPIKAMVAALADDGIPGSVSQTAGTYVCNDVFYRLQHLLATDASLVGIRGGFVHVPEAAVVDAVTASRALTRMVLVALDTPTDLQRPGGAEQ</sequence>
<comment type="catalytic activity">
    <reaction evidence="1 9">
        <text>Release of an N-terminal pyroglutamyl group from a polypeptide, the second amino acid generally not being Pro.</text>
        <dbReference type="EC" id="3.4.19.3"/>
    </reaction>
</comment>
<evidence type="ECO:0000256" key="10">
    <source>
        <dbReference type="PROSITE-ProRule" id="PRU10077"/>
    </source>
</evidence>
<evidence type="ECO:0000256" key="5">
    <source>
        <dbReference type="ARBA" id="ARBA00022490"/>
    </source>
</evidence>
<evidence type="ECO:0000256" key="7">
    <source>
        <dbReference type="ARBA" id="ARBA00022801"/>
    </source>
</evidence>
<dbReference type="InterPro" id="IPR036440">
    <property type="entry name" value="Peptidase_C15-like_sf"/>
</dbReference>
<dbReference type="PROSITE" id="PS01334">
    <property type="entry name" value="PYRASE_CYS"/>
    <property type="match status" value="1"/>
</dbReference>
<dbReference type="InterPro" id="IPR033694">
    <property type="entry name" value="PGPEP1_Cys_AS"/>
</dbReference>
<keyword evidence="6" id="KW-0645">Protease</keyword>
<dbReference type="RefSeq" id="WP_209892543.1">
    <property type="nucleotide sequence ID" value="NZ_BAAAJV010000025.1"/>
</dbReference>
<keyword evidence="7 11" id="KW-0378">Hydrolase</keyword>
<accession>A0ABS4YMW7</accession>
<dbReference type="Gene3D" id="3.40.630.20">
    <property type="entry name" value="Peptidase C15, pyroglutamyl peptidase I-like"/>
    <property type="match status" value="1"/>
</dbReference>
<evidence type="ECO:0000313" key="12">
    <source>
        <dbReference type="Proteomes" id="UP000698222"/>
    </source>
</evidence>
<evidence type="ECO:0000256" key="9">
    <source>
        <dbReference type="PROSITE-ProRule" id="PRU10076"/>
    </source>
</evidence>
<dbReference type="CDD" id="cd00501">
    <property type="entry name" value="Peptidase_C15"/>
    <property type="match status" value="1"/>
</dbReference>
<evidence type="ECO:0000256" key="8">
    <source>
        <dbReference type="ARBA" id="ARBA00022807"/>
    </source>
</evidence>
<gene>
    <name evidence="11" type="ORF">JOF44_002753</name>
</gene>
<dbReference type="PANTHER" id="PTHR23402">
    <property type="entry name" value="PROTEASE FAMILY C15 PYROGLUTAMYL-PEPTIDASE I-RELATED"/>
    <property type="match status" value="1"/>
</dbReference>
<proteinExistence type="inferred from homology"/>
<dbReference type="Proteomes" id="UP000698222">
    <property type="component" value="Unassembled WGS sequence"/>
</dbReference>
<keyword evidence="8" id="KW-0788">Thiol protease</keyword>
<dbReference type="InterPro" id="IPR000816">
    <property type="entry name" value="Peptidase_C15"/>
</dbReference>
<feature type="active site" evidence="9">
    <location>
        <position position="82"/>
    </location>
</feature>
<comment type="similarity">
    <text evidence="4">Belongs to the peptidase C15 family.</text>
</comment>
<dbReference type="InterPro" id="IPR016125">
    <property type="entry name" value="Peptidase_C15-like"/>
</dbReference>
<dbReference type="PRINTS" id="PR00706">
    <property type="entry name" value="PYROGLUPTASE"/>
</dbReference>
<dbReference type="InterPro" id="IPR033693">
    <property type="entry name" value="PGPEP1_Glu_AS"/>
</dbReference>
<keyword evidence="5" id="KW-0963">Cytoplasm</keyword>
<keyword evidence="12" id="KW-1185">Reference proteome</keyword>
<dbReference type="NCBIfam" id="NF009676">
    <property type="entry name" value="PRK13197.1"/>
    <property type="match status" value="1"/>
</dbReference>
<evidence type="ECO:0000256" key="2">
    <source>
        <dbReference type="ARBA" id="ARBA00002280"/>
    </source>
</evidence>